<dbReference type="Gene3D" id="4.10.240.10">
    <property type="entry name" value="Zn(2)-C6 fungal-type DNA-binding domain"/>
    <property type="match status" value="1"/>
</dbReference>
<evidence type="ECO:0000313" key="4">
    <source>
        <dbReference type="Proteomes" id="UP000287166"/>
    </source>
</evidence>
<dbReference type="SMART" id="SM00066">
    <property type="entry name" value="GAL4"/>
    <property type="match status" value="1"/>
</dbReference>
<keyword evidence="4" id="KW-1185">Reference proteome</keyword>
<dbReference type="EMBL" id="BFAD01000015">
    <property type="protein sequence ID" value="GBE89213.1"/>
    <property type="molecule type" value="Genomic_DNA"/>
</dbReference>
<dbReference type="Pfam" id="PF00172">
    <property type="entry name" value="Zn_clus"/>
    <property type="match status" value="1"/>
</dbReference>
<dbReference type="InterPro" id="IPR036864">
    <property type="entry name" value="Zn2-C6_fun-type_DNA-bd_sf"/>
</dbReference>
<dbReference type="PROSITE" id="PS00463">
    <property type="entry name" value="ZN2_CY6_FUNGAL_1"/>
    <property type="match status" value="1"/>
</dbReference>
<evidence type="ECO:0000259" key="2">
    <source>
        <dbReference type="PROSITE" id="PS50048"/>
    </source>
</evidence>
<feature type="region of interest" description="Disordered" evidence="1">
    <location>
        <begin position="140"/>
        <end position="159"/>
    </location>
</feature>
<dbReference type="InParanoid" id="A0A401H483"/>
<feature type="domain" description="Zn(2)-C6 fungal-type" evidence="2">
    <location>
        <begin position="418"/>
        <end position="453"/>
    </location>
</feature>
<dbReference type="InterPro" id="IPR001138">
    <property type="entry name" value="Zn2Cys6_DnaBD"/>
</dbReference>
<dbReference type="STRING" id="139825.A0A401H483"/>
<feature type="region of interest" description="Disordered" evidence="1">
    <location>
        <begin position="1"/>
        <end position="21"/>
    </location>
</feature>
<protein>
    <recommendedName>
        <fullName evidence="2">Zn(2)-C6 fungal-type domain-containing protein</fullName>
    </recommendedName>
</protein>
<dbReference type="GeneID" id="38786130"/>
<dbReference type="RefSeq" id="XP_027620126.1">
    <property type="nucleotide sequence ID" value="XM_027764325.1"/>
</dbReference>
<dbReference type="GO" id="GO:0000981">
    <property type="term" value="F:DNA-binding transcription factor activity, RNA polymerase II-specific"/>
    <property type="evidence" value="ECO:0007669"/>
    <property type="project" value="InterPro"/>
</dbReference>
<organism evidence="3 4">
    <name type="scientific">Sparassis crispa</name>
    <dbReference type="NCBI Taxonomy" id="139825"/>
    <lineage>
        <taxon>Eukaryota</taxon>
        <taxon>Fungi</taxon>
        <taxon>Dikarya</taxon>
        <taxon>Basidiomycota</taxon>
        <taxon>Agaricomycotina</taxon>
        <taxon>Agaricomycetes</taxon>
        <taxon>Polyporales</taxon>
        <taxon>Sparassidaceae</taxon>
        <taxon>Sparassis</taxon>
    </lineage>
</organism>
<gene>
    <name evidence="3" type="ORF">SCP_1502210</name>
</gene>
<dbReference type="PROSITE" id="PS50048">
    <property type="entry name" value="ZN2_CY6_FUNGAL_2"/>
    <property type="match status" value="1"/>
</dbReference>
<dbReference type="OrthoDB" id="39175at2759"/>
<dbReference type="CDD" id="cd00067">
    <property type="entry name" value="GAL4"/>
    <property type="match status" value="1"/>
</dbReference>
<evidence type="ECO:0000256" key="1">
    <source>
        <dbReference type="SAM" id="MobiDB-lite"/>
    </source>
</evidence>
<dbReference type="SUPFAM" id="SSF57701">
    <property type="entry name" value="Zn2/Cys6 DNA-binding domain"/>
    <property type="match status" value="1"/>
</dbReference>
<dbReference type="GO" id="GO:0008270">
    <property type="term" value="F:zinc ion binding"/>
    <property type="evidence" value="ECO:0007669"/>
    <property type="project" value="InterPro"/>
</dbReference>
<proteinExistence type="predicted"/>
<comment type="caution">
    <text evidence="3">The sequence shown here is derived from an EMBL/GenBank/DDBJ whole genome shotgun (WGS) entry which is preliminary data.</text>
</comment>
<accession>A0A401H483</accession>
<evidence type="ECO:0000313" key="3">
    <source>
        <dbReference type="EMBL" id="GBE89213.1"/>
    </source>
</evidence>
<dbReference type="AlphaFoldDB" id="A0A401H483"/>
<reference evidence="3 4" key="1">
    <citation type="journal article" date="2018" name="Sci. Rep.">
        <title>Genome sequence of the cauliflower mushroom Sparassis crispa (Hanabiratake) and its association with beneficial usage.</title>
        <authorList>
            <person name="Kiyama R."/>
            <person name="Furutani Y."/>
            <person name="Kawaguchi K."/>
            <person name="Nakanishi T."/>
        </authorList>
    </citation>
    <scope>NUCLEOTIDE SEQUENCE [LARGE SCALE GENOMIC DNA]</scope>
</reference>
<dbReference type="Proteomes" id="UP000287166">
    <property type="component" value="Unassembled WGS sequence"/>
</dbReference>
<sequence length="482" mass="53256">MSQHSLPLSATDVESDPKFLPTPVDMSYDDRTYPYQFAGHQFCHSPDRAAPGGSPVNCSPSHNVAHPDFYQEGRLIFFDQAHCGRVDPCGADSFKWTKHGYENFLPGHNGIWPHWQEYQEGSLLLQRLSSHEELQLSCISTSETPQGQQTVDGRSSATVSGSVRAFRDHVLNSSYSEASRTPCYPSTSTVSDSQILSDSPAEASTFFCVPVNAQLPGEAYAQYYSGSGLSLSLQHTSFSPCPDVPAGFSGSSDYSNSQDRSHVPAYSQPGFLMGRTRCDDNLGHCANKDSTDRWAASSYDHRYPYPQSLANYPTLVSVQSQSEPIPQPSEQRRYTVALHNSPPCAYSYPRFTETESPLSSHVHAPQPHPWPMLPPPAVAEDPSLAIHGSMHSGVSSAPTVTHSLPLVEYNPKKPLTLACFFCRRRKIACVSPLPQKKDRTCNQCAHRSLKCVYPDVSRRGMRQKLLYNKDPIPVVPPLLHVV</sequence>
<name>A0A401H483_9APHY</name>